<comment type="catalytic activity">
    <reaction evidence="1">
        <text>Hydrolysis of DNA containing ring-opened 7-methylguanine residues, releasing 2,6-diamino-4-hydroxy-5-(N-methyl)formamidopyrimidine.</text>
        <dbReference type="EC" id="3.2.2.23"/>
    </reaction>
</comment>
<keyword evidence="5" id="KW-0238">DNA-binding</keyword>
<dbReference type="InterPro" id="IPR035937">
    <property type="entry name" value="FPG_N"/>
</dbReference>
<dbReference type="Gene3D" id="3.20.190.10">
    <property type="entry name" value="MutM-like, N-terminal"/>
    <property type="match status" value="1"/>
</dbReference>
<dbReference type="PANTHER" id="PTHR22993:SF9">
    <property type="entry name" value="FORMAMIDOPYRIMIDINE-DNA GLYCOSYLASE"/>
    <property type="match status" value="1"/>
</dbReference>
<comment type="similarity">
    <text evidence="2">Belongs to the FPG family.</text>
</comment>
<dbReference type="GO" id="GO:0008534">
    <property type="term" value="F:oxidized purine nucleobase lesion DNA N-glycosylase activity"/>
    <property type="evidence" value="ECO:0007669"/>
    <property type="project" value="UniProtKB-EC"/>
</dbReference>
<keyword evidence="7" id="KW-0456">Lyase</keyword>
<dbReference type="GO" id="GO:0006284">
    <property type="term" value="P:base-excision repair"/>
    <property type="evidence" value="ECO:0007669"/>
    <property type="project" value="InterPro"/>
</dbReference>
<proteinExistence type="inferred from homology"/>
<comment type="caution">
    <text evidence="13">The sequence shown here is derived from an EMBL/GenBank/DDBJ whole genome shotgun (WGS) entry which is preliminary data.</text>
</comment>
<dbReference type="SMART" id="SM00898">
    <property type="entry name" value="Fapy_DNA_glyco"/>
    <property type="match status" value="1"/>
</dbReference>
<dbReference type="InterPro" id="IPR010979">
    <property type="entry name" value="Ribosomal_uS13-like_H2TH"/>
</dbReference>
<protein>
    <submittedName>
        <fullName evidence="13">AtMMH-1</fullName>
    </submittedName>
</protein>
<evidence type="ECO:0000256" key="10">
    <source>
        <dbReference type="SAM" id="MobiDB-lite"/>
    </source>
</evidence>
<dbReference type="GO" id="GO:0016829">
    <property type="term" value="F:lyase activity"/>
    <property type="evidence" value="ECO:0007669"/>
    <property type="project" value="UniProtKB-KW"/>
</dbReference>
<evidence type="ECO:0000256" key="6">
    <source>
        <dbReference type="ARBA" id="ARBA00023204"/>
    </source>
</evidence>
<dbReference type="PROSITE" id="PS50042">
    <property type="entry name" value="CNMP_BINDING_3"/>
    <property type="match status" value="1"/>
</dbReference>
<dbReference type="Proteomes" id="UP001142393">
    <property type="component" value="Unassembled WGS sequence"/>
</dbReference>
<dbReference type="AlphaFoldDB" id="A0A9W8U3D8"/>
<feature type="domain" description="Formamidopyrimidine-DNA glycosylase catalytic" evidence="12">
    <location>
        <begin position="12"/>
        <end position="145"/>
    </location>
</feature>
<dbReference type="GO" id="GO:0003906">
    <property type="term" value="F:DNA-(apurinic or apyrimidinic site) endonuclease activity"/>
    <property type="evidence" value="ECO:0007669"/>
    <property type="project" value="InterPro"/>
</dbReference>
<dbReference type="SMART" id="SM01232">
    <property type="entry name" value="H2TH"/>
    <property type="match status" value="1"/>
</dbReference>
<evidence type="ECO:0000256" key="5">
    <source>
        <dbReference type="ARBA" id="ARBA00023125"/>
    </source>
</evidence>
<evidence type="ECO:0000256" key="2">
    <source>
        <dbReference type="ARBA" id="ARBA00009409"/>
    </source>
</evidence>
<evidence type="ECO:0000313" key="14">
    <source>
        <dbReference type="Proteomes" id="UP001142393"/>
    </source>
</evidence>
<feature type="domain" description="Cyclic nucleotide-binding" evidence="11">
    <location>
        <begin position="32"/>
        <end position="110"/>
    </location>
</feature>
<dbReference type="GO" id="GO:0008270">
    <property type="term" value="F:zinc ion binding"/>
    <property type="evidence" value="ECO:0007669"/>
    <property type="project" value="InterPro"/>
</dbReference>
<evidence type="ECO:0000256" key="4">
    <source>
        <dbReference type="ARBA" id="ARBA00022801"/>
    </source>
</evidence>
<evidence type="ECO:0000256" key="7">
    <source>
        <dbReference type="ARBA" id="ARBA00023239"/>
    </source>
</evidence>
<evidence type="ECO:0000256" key="9">
    <source>
        <dbReference type="ARBA" id="ARBA00023295"/>
    </source>
</evidence>
<evidence type="ECO:0000256" key="3">
    <source>
        <dbReference type="ARBA" id="ARBA00022763"/>
    </source>
</evidence>
<feature type="region of interest" description="Disordered" evidence="10">
    <location>
        <begin position="307"/>
        <end position="337"/>
    </location>
</feature>
<evidence type="ECO:0000259" key="12">
    <source>
        <dbReference type="PROSITE" id="PS51068"/>
    </source>
</evidence>
<dbReference type="SUPFAM" id="SSF81624">
    <property type="entry name" value="N-terminal domain of MutM-like DNA repair proteins"/>
    <property type="match status" value="1"/>
</dbReference>
<keyword evidence="8" id="KW-0511">Multifunctional enzyme</keyword>
<keyword evidence="9" id="KW-0326">Glycosidase</keyword>
<evidence type="ECO:0000259" key="11">
    <source>
        <dbReference type="PROSITE" id="PS50042"/>
    </source>
</evidence>
<keyword evidence="3" id="KW-0227">DNA damage</keyword>
<keyword evidence="6" id="KW-0234">DNA repair</keyword>
<gene>
    <name evidence="13" type="ORF">DFH05DRAFT_1519192</name>
</gene>
<dbReference type="GO" id="GO:0003684">
    <property type="term" value="F:damaged DNA binding"/>
    <property type="evidence" value="ECO:0007669"/>
    <property type="project" value="InterPro"/>
</dbReference>
<organism evidence="13 14">
    <name type="scientific">Lentinula detonsa</name>
    <dbReference type="NCBI Taxonomy" id="2804962"/>
    <lineage>
        <taxon>Eukaryota</taxon>
        <taxon>Fungi</taxon>
        <taxon>Dikarya</taxon>
        <taxon>Basidiomycota</taxon>
        <taxon>Agaricomycotina</taxon>
        <taxon>Agaricomycetes</taxon>
        <taxon>Agaricomycetidae</taxon>
        <taxon>Agaricales</taxon>
        <taxon>Marasmiineae</taxon>
        <taxon>Omphalotaceae</taxon>
        <taxon>Lentinula</taxon>
    </lineage>
</organism>
<dbReference type="InterPro" id="IPR000595">
    <property type="entry name" value="cNMP-bd_dom"/>
</dbReference>
<keyword evidence="14" id="KW-1185">Reference proteome</keyword>
<name>A0A9W8U3D8_9AGAR</name>
<dbReference type="Pfam" id="PF06831">
    <property type="entry name" value="H2TH"/>
    <property type="match status" value="1"/>
</dbReference>
<dbReference type="EMBL" id="JANVFU010000001">
    <property type="protein sequence ID" value="KAJ3751042.1"/>
    <property type="molecule type" value="Genomic_DNA"/>
</dbReference>
<sequence length="365" mass="40981">MLPNSIKLIVDGNCSEVERAVKHIRRIGLNKVIERVETTEDNIVYSETTHEDFANEITGRMITGVKRYGKSFFLELEGKGKLPVLHFGMTGMLQVKGEKAMYYKETPRSAPSDWPPRFMKFILHLRDRSTQETAEIAFMDARRLGRIRLRDSPATEAPISELGFDPILCMPSLEVFEALVKKRACPMKALLLDQSFSAGVVIFEDEILYHARVHPKQRCNTLTTTQIGDLHRCTKFVCETAVSVDADDTKFPEDWLFKHRWGKGKKTKAEPLKLPSGQLATIQWVTVGGRTSAYVAELQQLSIQAPVPLSKQRPTHSSSLDGNSESESDLPALTDSDSEILPSLSKKRVSIIIIHSLMQSSKPIS</sequence>
<accession>A0A9W8U3D8</accession>
<evidence type="ECO:0000313" key="13">
    <source>
        <dbReference type="EMBL" id="KAJ3751042.1"/>
    </source>
</evidence>
<evidence type="ECO:0000256" key="8">
    <source>
        <dbReference type="ARBA" id="ARBA00023268"/>
    </source>
</evidence>
<dbReference type="InterPro" id="IPR012319">
    <property type="entry name" value="FPG_cat"/>
</dbReference>
<dbReference type="GO" id="GO:0005634">
    <property type="term" value="C:nucleus"/>
    <property type="evidence" value="ECO:0007669"/>
    <property type="project" value="TreeGrafter"/>
</dbReference>
<dbReference type="Gene3D" id="1.10.8.50">
    <property type="match status" value="1"/>
</dbReference>
<reference evidence="13 14" key="1">
    <citation type="journal article" date="2023" name="Proc. Natl. Acad. Sci. U.S.A.">
        <title>A global phylogenomic analysis of the shiitake genus Lentinula.</title>
        <authorList>
            <person name="Sierra-Patev S."/>
            <person name="Min B."/>
            <person name="Naranjo-Ortiz M."/>
            <person name="Looney B."/>
            <person name="Konkel Z."/>
            <person name="Slot J.C."/>
            <person name="Sakamoto Y."/>
            <person name="Steenwyk J.L."/>
            <person name="Rokas A."/>
            <person name="Carro J."/>
            <person name="Camarero S."/>
            <person name="Ferreira P."/>
            <person name="Molpeceres G."/>
            <person name="Ruiz-Duenas F.J."/>
            <person name="Serrano A."/>
            <person name="Henrissat B."/>
            <person name="Drula E."/>
            <person name="Hughes K.W."/>
            <person name="Mata J.L."/>
            <person name="Ishikawa N.K."/>
            <person name="Vargas-Isla R."/>
            <person name="Ushijima S."/>
            <person name="Smith C.A."/>
            <person name="Donoghue J."/>
            <person name="Ahrendt S."/>
            <person name="Andreopoulos W."/>
            <person name="He G."/>
            <person name="LaButti K."/>
            <person name="Lipzen A."/>
            <person name="Ng V."/>
            <person name="Riley R."/>
            <person name="Sandor L."/>
            <person name="Barry K."/>
            <person name="Martinez A.T."/>
            <person name="Xiao Y."/>
            <person name="Gibbons J.G."/>
            <person name="Terashima K."/>
            <person name="Grigoriev I.V."/>
            <person name="Hibbett D."/>
        </authorList>
    </citation>
    <scope>NUCLEOTIDE SEQUENCE [LARGE SCALE GENOMIC DNA]</scope>
    <source>
        <strain evidence="13 14">TFB7810</strain>
    </source>
</reference>
<dbReference type="Pfam" id="PF01149">
    <property type="entry name" value="Fapy_DNA_glyco"/>
    <property type="match status" value="1"/>
</dbReference>
<dbReference type="PANTHER" id="PTHR22993">
    <property type="entry name" value="FORMAMIDOPYRIMIDINE-DNA GLYCOSYLASE"/>
    <property type="match status" value="1"/>
</dbReference>
<dbReference type="PROSITE" id="PS51068">
    <property type="entry name" value="FPG_CAT"/>
    <property type="match status" value="1"/>
</dbReference>
<dbReference type="SUPFAM" id="SSF46946">
    <property type="entry name" value="S13-like H2TH domain"/>
    <property type="match status" value="1"/>
</dbReference>
<evidence type="ECO:0000256" key="1">
    <source>
        <dbReference type="ARBA" id="ARBA00001668"/>
    </source>
</evidence>
<keyword evidence="4" id="KW-0378">Hydrolase</keyword>
<dbReference type="InterPro" id="IPR015886">
    <property type="entry name" value="H2TH_FPG"/>
</dbReference>